<proteinExistence type="predicted"/>
<organism evidence="1 2">
    <name type="scientific">Vitis vinifera</name>
    <name type="common">Grape</name>
    <dbReference type="NCBI Taxonomy" id="29760"/>
    <lineage>
        <taxon>Eukaryota</taxon>
        <taxon>Viridiplantae</taxon>
        <taxon>Streptophyta</taxon>
        <taxon>Embryophyta</taxon>
        <taxon>Tracheophyta</taxon>
        <taxon>Spermatophyta</taxon>
        <taxon>Magnoliopsida</taxon>
        <taxon>eudicotyledons</taxon>
        <taxon>Gunneridae</taxon>
        <taxon>Pentapetalae</taxon>
        <taxon>rosids</taxon>
        <taxon>Vitales</taxon>
        <taxon>Vitaceae</taxon>
        <taxon>Viteae</taxon>
        <taxon>Vitis</taxon>
    </lineage>
</organism>
<evidence type="ECO:0000313" key="2">
    <source>
        <dbReference type="Proteomes" id="UP000288805"/>
    </source>
</evidence>
<dbReference type="AlphaFoldDB" id="A0A438CVI0"/>
<accession>A0A438CVI0</accession>
<evidence type="ECO:0000313" key="1">
    <source>
        <dbReference type="EMBL" id="RVW27215.1"/>
    </source>
</evidence>
<dbReference type="EMBL" id="QGNW01001963">
    <property type="protein sequence ID" value="RVW27215.1"/>
    <property type="molecule type" value="Genomic_DNA"/>
</dbReference>
<name>A0A438CVI0_VITVI</name>
<dbReference type="Proteomes" id="UP000288805">
    <property type="component" value="Unassembled WGS sequence"/>
</dbReference>
<reference evidence="1 2" key="1">
    <citation type="journal article" date="2018" name="PLoS Genet.">
        <title>Population sequencing reveals clonal diversity and ancestral inbreeding in the grapevine cultivar Chardonnay.</title>
        <authorList>
            <person name="Roach M.J."/>
            <person name="Johnson D.L."/>
            <person name="Bohlmann J."/>
            <person name="van Vuuren H.J."/>
            <person name="Jones S.J."/>
            <person name="Pretorius I.S."/>
            <person name="Schmidt S.A."/>
            <person name="Borneman A.R."/>
        </authorList>
    </citation>
    <scope>NUCLEOTIDE SEQUENCE [LARGE SCALE GENOMIC DNA]</scope>
    <source>
        <strain evidence="2">cv. Chardonnay</strain>
        <tissue evidence="1">Leaf</tissue>
    </source>
</reference>
<protein>
    <submittedName>
        <fullName evidence="1">Uncharacterized protein</fullName>
    </submittedName>
</protein>
<sequence>MVFTRSERGVWCWAMEKIRMDWDFAGSMISFLVDIWDPLAEGGWGEWNPCFSRAFNDWEVEEAKSFLERLHGKGVCTKMWKTWCFGPKQRVESSWSYPSTMF</sequence>
<gene>
    <name evidence="1" type="ORF">CK203_092564</name>
</gene>
<comment type="caution">
    <text evidence="1">The sequence shown here is derived from an EMBL/GenBank/DDBJ whole genome shotgun (WGS) entry which is preliminary data.</text>
</comment>